<evidence type="ECO:0000313" key="3">
    <source>
        <dbReference type="Proteomes" id="UP000694569"/>
    </source>
</evidence>
<dbReference type="AlphaFoldDB" id="A0A8C5QTP0"/>
<reference evidence="2" key="2">
    <citation type="submission" date="2025-09" db="UniProtKB">
        <authorList>
            <consortium name="Ensembl"/>
        </authorList>
    </citation>
    <scope>IDENTIFICATION</scope>
</reference>
<organism evidence="2 3">
    <name type="scientific">Leptobrachium leishanense</name>
    <name type="common">Leishan spiny toad</name>
    <dbReference type="NCBI Taxonomy" id="445787"/>
    <lineage>
        <taxon>Eukaryota</taxon>
        <taxon>Metazoa</taxon>
        <taxon>Chordata</taxon>
        <taxon>Craniata</taxon>
        <taxon>Vertebrata</taxon>
        <taxon>Euteleostomi</taxon>
        <taxon>Amphibia</taxon>
        <taxon>Batrachia</taxon>
        <taxon>Anura</taxon>
        <taxon>Pelobatoidea</taxon>
        <taxon>Megophryidae</taxon>
        <taxon>Leptobrachium</taxon>
    </lineage>
</organism>
<dbReference type="Ensembl" id="ENSLLET00000044857.1">
    <property type="protein sequence ID" value="ENSLLEP00000043142.1"/>
    <property type="gene ID" value="ENSLLEG00000027435.1"/>
</dbReference>
<keyword evidence="3" id="KW-1185">Reference proteome</keyword>
<feature type="region of interest" description="Disordered" evidence="1">
    <location>
        <begin position="35"/>
        <end position="54"/>
    </location>
</feature>
<proteinExistence type="predicted"/>
<protein>
    <submittedName>
        <fullName evidence="2">Uncharacterized protein</fullName>
    </submittedName>
</protein>
<evidence type="ECO:0000313" key="2">
    <source>
        <dbReference type="Ensembl" id="ENSLLEP00000043142.1"/>
    </source>
</evidence>
<name>A0A8C5QTP0_9ANUR</name>
<dbReference type="Proteomes" id="UP000694569">
    <property type="component" value="Unplaced"/>
</dbReference>
<accession>A0A8C5QTP0</accession>
<sequence length="54" mass="5921">MCFEAYHTINHDRVKVSRPASGVAHIVRWPPGQLARSRSQYVSRPNSSGSAASP</sequence>
<feature type="compositionally biased region" description="Polar residues" evidence="1">
    <location>
        <begin position="36"/>
        <end position="54"/>
    </location>
</feature>
<evidence type="ECO:0000256" key="1">
    <source>
        <dbReference type="SAM" id="MobiDB-lite"/>
    </source>
</evidence>
<reference evidence="2" key="1">
    <citation type="submission" date="2025-08" db="UniProtKB">
        <authorList>
            <consortium name="Ensembl"/>
        </authorList>
    </citation>
    <scope>IDENTIFICATION</scope>
</reference>